<dbReference type="InterPro" id="IPR012341">
    <property type="entry name" value="6hp_glycosidase-like_sf"/>
</dbReference>
<dbReference type="InterPro" id="IPR008734">
    <property type="entry name" value="PHK_A/B_su"/>
</dbReference>
<evidence type="ECO:0000256" key="2">
    <source>
        <dbReference type="ARBA" id="ARBA00007128"/>
    </source>
</evidence>
<comment type="similarity">
    <text evidence="2">Belongs to the phosphorylase b kinase regulatory chain family.</text>
</comment>
<dbReference type="GO" id="GO:0005964">
    <property type="term" value="C:phosphorylase kinase complex"/>
    <property type="evidence" value="ECO:0007669"/>
    <property type="project" value="TreeGrafter"/>
</dbReference>
<accession>A0A1F5CAF9</accession>
<name>A0A1F5CAF9_9BACT</name>
<dbReference type="GO" id="GO:0005516">
    <property type="term" value="F:calmodulin binding"/>
    <property type="evidence" value="ECO:0007669"/>
    <property type="project" value="UniProtKB-KW"/>
</dbReference>
<feature type="domain" description="GH15-like" evidence="5">
    <location>
        <begin position="12"/>
        <end position="335"/>
    </location>
</feature>
<dbReference type="UniPathway" id="UPA00163"/>
<comment type="pathway">
    <text evidence="1">Glycan biosynthesis; glycogen metabolism.</text>
</comment>
<dbReference type="EMBL" id="MEYV01000017">
    <property type="protein sequence ID" value="OGD39856.1"/>
    <property type="molecule type" value="Genomic_DNA"/>
</dbReference>
<dbReference type="PANTHER" id="PTHR10749">
    <property type="entry name" value="PHOSPHORYLASE B KINASE REGULATORY SUBUNIT"/>
    <property type="match status" value="1"/>
</dbReference>
<dbReference type="Pfam" id="PF00723">
    <property type="entry name" value="Glyco_hydro_15"/>
    <property type="match status" value="1"/>
</dbReference>
<gene>
    <name evidence="6" type="ORF">A3I30_00410</name>
</gene>
<dbReference type="Proteomes" id="UP000177197">
    <property type="component" value="Unassembled WGS sequence"/>
</dbReference>
<proteinExistence type="inferred from homology"/>
<dbReference type="PANTHER" id="PTHR10749:SF8">
    <property type="entry name" value="PHOSPHORYLASE B KINASE REGULATORY SUBUNIT BETA"/>
    <property type="match status" value="1"/>
</dbReference>
<dbReference type="GO" id="GO:0005977">
    <property type="term" value="P:glycogen metabolic process"/>
    <property type="evidence" value="ECO:0007669"/>
    <property type="project" value="UniProtKB-UniPathway"/>
</dbReference>
<dbReference type="InterPro" id="IPR008928">
    <property type="entry name" value="6-hairpin_glycosidase_sf"/>
</dbReference>
<comment type="caution">
    <text evidence="6">The sequence shown here is derived from an EMBL/GenBank/DDBJ whole genome shotgun (WGS) entry which is preliminary data.</text>
</comment>
<protein>
    <recommendedName>
        <fullName evidence="5">GH15-like domain-containing protein</fullName>
    </recommendedName>
</protein>
<dbReference type="InterPro" id="IPR011613">
    <property type="entry name" value="GH15-like"/>
</dbReference>
<evidence type="ECO:0000313" key="7">
    <source>
        <dbReference type="Proteomes" id="UP000177197"/>
    </source>
</evidence>
<keyword evidence="3" id="KW-0119">Carbohydrate metabolism</keyword>
<sequence length="341" mass="39405">MRAVLLREMENLQKPSGAFIAAPSGDYRSCWLRDHLYCVFTYFYLNDFEKLQRGIWVVFDILHKYRWKIEKAIITPPGSHNVHEFIHAKYDPDTFNEITNDWGHHQLDALGLLLHIVADLDFKNIRVIRNENDSKLIQLLIFYLLAVKFWKNPDNGMWEEGLDFHSSSVGAIVAGLSYINRRQIVVVPSSMINAGCDALNAILPNESSSREIDMASLSLIWPYNIVSREIADTILSRAKSKLAQRHGLNRYWGDNYFRSRSGVSGEWPMGFFWLSIIYSQRHEAEEARHWFDRGLAEIVFGIHIPELYKDGESNNHTPLAWAHALAVIAEVKLEQEINKPH</sequence>
<evidence type="ECO:0000259" key="5">
    <source>
        <dbReference type="Pfam" id="PF00723"/>
    </source>
</evidence>
<dbReference type="SUPFAM" id="SSF48208">
    <property type="entry name" value="Six-hairpin glycosidases"/>
    <property type="match status" value="1"/>
</dbReference>
<keyword evidence="3" id="KW-0321">Glycogen metabolism</keyword>
<evidence type="ECO:0000256" key="4">
    <source>
        <dbReference type="ARBA" id="ARBA00022860"/>
    </source>
</evidence>
<dbReference type="Gene3D" id="1.50.10.10">
    <property type="match status" value="2"/>
</dbReference>
<evidence type="ECO:0000256" key="1">
    <source>
        <dbReference type="ARBA" id="ARBA00005131"/>
    </source>
</evidence>
<evidence type="ECO:0000313" key="6">
    <source>
        <dbReference type="EMBL" id="OGD39856.1"/>
    </source>
</evidence>
<evidence type="ECO:0000256" key="3">
    <source>
        <dbReference type="ARBA" id="ARBA00022600"/>
    </source>
</evidence>
<dbReference type="AlphaFoldDB" id="A0A1F5CAF9"/>
<keyword evidence="4" id="KW-0112">Calmodulin-binding</keyword>
<organism evidence="6 7">
    <name type="scientific">Candidatus Azambacteria bacterium RIFCSPLOWO2_02_FULL_44_14</name>
    <dbReference type="NCBI Taxonomy" id="1797306"/>
    <lineage>
        <taxon>Bacteria</taxon>
        <taxon>Candidatus Azamiibacteriota</taxon>
    </lineage>
</organism>
<reference evidence="6 7" key="1">
    <citation type="journal article" date="2016" name="Nat. Commun.">
        <title>Thousands of microbial genomes shed light on interconnected biogeochemical processes in an aquifer system.</title>
        <authorList>
            <person name="Anantharaman K."/>
            <person name="Brown C.T."/>
            <person name="Hug L.A."/>
            <person name="Sharon I."/>
            <person name="Castelle C.J."/>
            <person name="Probst A.J."/>
            <person name="Thomas B.C."/>
            <person name="Singh A."/>
            <person name="Wilkins M.J."/>
            <person name="Karaoz U."/>
            <person name="Brodie E.L."/>
            <person name="Williams K.H."/>
            <person name="Hubbard S.S."/>
            <person name="Banfield J.F."/>
        </authorList>
    </citation>
    <scope>NUCLEOTIDE SEQUENCE [LARGE SCALE GENOMIC DNA]</scope>
</reference>